<reference evidence="1 2" key="1">
    <citation type="submission" date="2018-05" db="EMBL/GenBank/DDBJ databases">
        <title>Genomic Encyclopedia of Type Strains, Phase IV (KMG-IV): sequencing the most valuable type-strain genomes for metagenomic binning, comparative biology and taxonomic classification.</title>
        <authorList>
            <person name="Goeker M."/>
        </authorList>
    </citation>
    <scope>NUCLEOTIDE SEQUENCE [LARGE SCALE GENOMIC DNA]</scope>
    <source>
        <strain evidence="1 2">DSM 18773</strain>
    </source>
</reference>
<organism evidence="1 2">
    <name type="scientific">Tumebacillus permanentifrigoris</name>
    <dbReference type="NCBI Taxonomy" id="378543"/>
    <lineage>
        <taxon>Bacteria</taxon>
        <taxon>Bacillati</taxon>
        <taxon>Bacillota</taxon>
        <taxon>Bacilli</taxon>
        <taxon>Bacillales</taxon>
        <taxon>Alicyclobacillaceae</taxon>
        <taxon>Tumebacillus</taxon>
    </lineage>
</organism>
<dbReference type="EMBL" id="QGGL01000007">
    <property type="protein sequence ID" value="PWK13352.1"/>
    <property type="molecule type" value="Genomic_DNA"/>
</dbReference>
<comment type="caution">
    <text evidence="1">The sequence shown here is derived from an EMBL/GenBank/DDBJ whole genome shotgun (WGS) entry which is preliminary data.</text>
</comment>
<dbReference type="Proteomes" id="UP000245634">
    <property type="component" value="Unassembled WGS sequence"/>
</dbReference>
<keyword evidence="2" id="KW-1185">Reference proteome</keyword>
<dbReference type="AlphaFoldDB" id="A0A316D8P6"/>
<gene>
    <name evidence="1" type="ORF">C7459_10718</name>
</gene>
<sequence length="113" mass="12761">MGDILTSTDEQALWSGLANRTQNAFRSVGGKLFLTSRKLSFVAHQFDTNFWGTNWSVEIHEIKAIGLQPIDLKDLFGGGLRKRLRVELADGSVEYFVVNQLDKVLVLLRQHIC</sequence>
<dbReference type="RefSeq" id="WP_109688553.1">
    <property type="nucleotide sequence ID" value="NZ_QGGL01000007.1"/>
</dbReference>
<name>A0A316D8P6_9BACL</name>
<protein>
    <recommendedName>
        <fullName evidence="3">PH (Pleckstrin Homology) domain-containing protein</fullName>
    </recommendedName>
</protein>
<accession>A0A316D8P6</accession>
<evidence type="ECO:0000313" key="2">
    <source>
        <dbReference type="Proteomes" id="UP000245634"/>
    </source>
</evidence>
<proteinExistence type="predicted"/>
<evidence type="ECO:0000313" key="1">
    <source>
        <dbReference type="EMBL" id="PWK13352.1"/>
    </source>
</evidence>
<dbReference type="OrthoDB" id="4556154at2"/>
<evidence type="ECO:0008006" key="3">
    <source>
        <dbReference type="Google" id="ProtNLM"/>
    </source>
</evidence>